<evidence type="ECO:0000313" key="2">
    <source>
        <dbReference type="EMBL" id="PKS08942.1"/>
    </source>
</evidence>
<dbReference type="AlphaFoldDB" id="A0A2N3N989"/>
<dbReference type="EMBL" id="NLAX01000010">
    <property type="protein sequence ID" value="PKS08942.1"/>
    <property type="molecule type" value="Genomic_DNA"/>
</dbReference>
<organism evidence="2 3">
    <name type="scientific">Lomentospora prolificans</name>
    <dbReference type="NCBI Taxonomy" id="41688"/>
    <lineage>
        <taxon>Eukaryota</taxon>
        <taxon>Fungi</taxon>
        <taxon>Dikarya</taxon>
        <taxon>Ascomycota</taxon>
        <taxon>Pezizomycotina</taxon>
        <taxon>Sordariomycetes</taxon>
        <taxon>Hypocreomycetidae</taxon>
        <taxon>Microascales</taxon>
        <taxon>Microascaceae</taxon>
        <taxon>Lomentospora</taxon>
    </lineage>
</organism>
<reference evidence="2 3" key="1">
    <citation type="journal article" date="2017" name="G3 (Bethesda)">
        <title>First Draft Genome Sequence of the Pathogenic Fungus Lomentospora prolificans (Formerly Scedosporium prolificans).</title>
        <authorList>
            <person name="Luo R."/>
            <person name="Zimin A."/>
            <person name="Workman R."/>
            <person name="Fan Y."/>
            <person name="Pertea G."/>
            <person name="Grossman N."/>
            <person name="Wear M.P."/>
            <person name="Jia B."/>
            <person name="Miller H."/>
            <person name="Casadevall A."/>
            <person name="Timp W."/>
            <person name="Zhang S.X."/>
            <person name="Salzberg S.L."/>
        </authorList>
    </citation>
    <scope>NUCLEOTIDE SEQUENCE [LARGE SCALE GENOMIC DNA]</scope>
    <source>
        <strain evidence="2 3">JHH-5317</strain>
    </source>
</reference>
<evidence type="ECO:0000313" key="3">
    <source>
        <dbReference type="Proteomes" id="UP000233524"/>
    </source>
</evidence>
<protein>
    <submittedName>
        <fullName evidence="2">Uncharacterized protein</fullName>
    </submittedName>
</protein>
<dbReference type="Proteomes" id="UP000233524">
    <property type="component" value="Unassembled WGS sequence"/>
</dbReference>
<keyword evidence="3" id="KW-1185">Reference proteome</keyword>
<feature type="compositionally biased region" description="Low complexity" evidence="1">
    <location>
        <begin position="680"/>
        <end position="692"/>
    </location>
</feature>
<accession>A0A2N3N989</accession>
<evidence type="ECO:0000256" key="1">
    <source>
        <dbReference type="SAM" id="MobiDB-lite"/>
    </source>
</evidence>
<gene>
    <name evidence="2" type="ORF">jhhlp_003555</name>
</gene>
<dbReference type="STRING" id="41688.A0A2N3N989"/>
<feature type="region of interest" description="Disordered" evidence="1">
    <location>
        <begin position="680"/>
        <end position="703"/>
    </location>
</feature>
<comment type="caution">
    <text evidence="2">The sequence shown here is derived from an EMBL/GenBank/DDBJ whole genome shotgun (WGS) entry which is preliminary data.</text>
</comment>
<proteinExistence type="predicted"/>
<dbReference type="OrthoDB" id="185373at2759"/>
<feature type="region of interest" description="Disordered" evidence="1">
    <location>
        <begin position="90"/>
        <end position="119"/>
    </location>
</feature>
<dbReference type="InParanoid" id="A0A2N3N989"/>
<dbReference type="VEuPathDB" id="FungiDB:jhhlp_003555"/>
<sequence length="703" mass="78671">MSKLAFSPRTAVHAIRGLALGTSCSLILISEERLKRLELARTVVDNGRLLKSQRCYNPGGAVAVMAELEHTHTNVSFTGADVPVGLGLDGLATRGRSQDGGNRETSSPPPRRRSVRLPPFLDEGSFDKVQFPLRERGDRVARIPSVTITRQKWSREPSPRRAAILQEIAQFQDQISTAPTSPEVPEPVLEQAKHLLTKLEQNNDLNGAQHVLDALCRYSAIDHRDLAAIDAKFVLRGLLHSTYADKRRPGRRFRLAVFTFWDKYKAAQPEEKAALLELLAEEFARDTTGHSMQSFLATSHLQFGRHMTAKILVSIIAKLYRAHGHAKVLALWLDRAEKAGAPIHASSPGRALMREWETEDSAKDLEPTLKPQGNTPVIRLKEDIRRPLETVTRQLDEAQLQVFTDMWEAAEGNGWQQVLDIYSRSLEAGLEVSDACLRLAVEASIELEGIHSPKALRLIEQAHRNSLDVDPIIQTLLLARFDAIGEQQAATQSRATKGEAYRAIQSLLSTVQPIYSRPSELVYNRAIRVCLRHSELKQTRELCLQLAAEHWNGDALFKVYNFASLVTVAVRSKDYSLFQRLLEALPWRPYQGHPICKTTLREARVWIQRWADMAPSPEERRRHEDALGYVEIAYQSVLQVRSSAHRQFRAGLKTEAFAALTPGHDLGNRANRGNKLYRKGSQAATSASSDGDATIEHNGCPVF</sequence>
<name>A0A2N3N989_9PEZI</name>